<comment type="similarity">
    <text evidence="1">In the N-terminal section; belongs to the LXG family.</text>
</comment>
<evidence type="ECO:0000259" key="2">
    <source>
        <dbReference type="PROSITE" id="PS51756"/>
    </source>
</evidence>
<evidence type="ECO:0000313" key="3">
    <source>
        <dbReference type="EMBL" id="SHH98648.1"/>
    </source>
</evidence>
<accession>A0A1M5XGI9</accession>
<protein>
    <submittedName>
        <fullName evidence="3">A nuclease of the HNH/ENDO VII superfamily with conserved WHH</fullName>
    </submittedName>
</protein>
<dbReference type="Pfam" id="PF12639">
    <property type="entry name" value="Colicin-DNase"/>
    <property type="match status" value="1"/>
</dbReference>
<dbReference type="EMBL" id="FQXD01000026">
    <property type="protein sequence ID" value="SHH98648.1"/>
    <property type="molecule type" value="Genomic_DNA"/>
</dbReference>
<feature type="domain" description="LXG" evidence="2">
    <location>
        <begin position="1"/>
        <end position="230"/>
    </location>
</feature>
<keyword evidence="4" id="KW-1185">Reference proteome</keyword>
<dbReference type="AlphaFoldDB" id="A0A1M5XGI9"/>
<name>A0A1M5XGI9_9BACI</name>
<proteinExistence type="inferred from homology"/>
<reference evidence="4" key="1">
    <citation type="submission" date="2016-11" db="EMBL/GenBank/DDBJ databases">
        <authorList>
            <person name="Varghese N."/>
            <person name="Submissions S."/>
        </authorList>
    </citation>
    <scope>NUCLEOTIDE SEQUENCE [LARGE SCALE GENOMIC DNA]</scope>
    <source>
        <strain evidence="4">CGMCC 1.6496</strain>
    </source>
</reference>
<dbReference type="InterPro" id="IPR006829">
    <property type="entry name" value="LXG_dom"/>
</dbReference>
<evidence type="ECO:0000313" key="4">
    <source>
        <dbReference type="Proteomes" id="UP000184079"/>
    </source>
</evidence>
<sequence>MNDLHSYIDKTISRLEQIHTQVKNIQKSIEAMIALEDEFKGKLANSIRAFYQEVHMPFLLFLEGFITNYTDTLQEMKKSIQYMEPDKDGVIREDFISQDVRRGLERMEQVTMDLTDEANAIIQSVSDIVDLPKIDDSEFLDIVQQGKKKTHKTLEKLYELDRHNTAKLEPIEQDIHMMKNYISQIRELGNHGQIHIGNYQARQLADQRFHKELISGIRSKAVRNAVGLETVLGEVGKYLLSQHLPPANLFVHYLQKKFGLQTMDYSYRAMQAAVAASGDRLTAREFSTIEHQVVSTINVSDYKKEWHGEYYTLIDDRKVRKFKESDGSVTYELVSSIPDDRRQNLFQKSAQAFREIGSDVLKAAEDRNEAKFDTFYDFGNYITFGALNKGQDFSKGLQVREESMLHTPKDFVNWLTIGGVDMMHGTISPEETYSKEHWLSSFGLFSTVVGAKTFLSNPKSGSKLVNRNDVGEVISRDNTYTRSSLKIPTILNIKEWMRTQIPKVNVVKDTTDGYHYTVSKGSNALKKESSNQKTNKNFNKVNQHEVKGALKDYQQNSKYTVKKEKQVLSFTKEQLASKPPYSRDPIKWQKKGGGIEINEHGIWTYIDWEVPPNKVSYPNGFPDFKSAGLVIQEVQLRKFKSYSADFEVADKLAPNGPKSSKNTWHHHEDLKTMQEVNKILHRRFTHRGGMALSKE</sequence>
<dbReference type="Pfam" id="PF04740">
    <property type="entry name" value="LXG"/>
    <property type="match status" value="1"/>
</dbReference>
<organism evidence="3 4">
    <name type="scientific">Virgibacillus chiguensis</name>
    <dbReference type="NCBI Taxonomy" id="411959"/>
    <lineage>
        <taxon>Bacteria</taxon>
        <taxon>Bacillati</taxon>
        <taxon>Bacillota</taxon>
        <taxon>Bacilli</taxon>
        <taxon>Bacillales</taxon>
        <taxon>Bacillaceae</taxon>
        <taxon>Virgibacillus</taxon>
    </lineage>
</organism>
<dbReference type="Proteomes" id="UP000184079">
    <property type="component" value="Unassembled WGS sequence"/>
</dbReference>
<dbReference type="PROSITE" id="PS51756">
    <property type="entry name" value="LXG"/>
    <property type="match status" value="1"/>
</dbReference>
<evidence type="ECO:0000256" key="1">
    <source>
        <dbReference type="ARBA" id="ARBA00034117"/>
    </source>
</evidence>
<gene>
    <name evidence="3" type="ORF">SAMN05421807_12613</name>
</gene>